<sequence>MYASVQPRSCPHTRCATSMQPCSCSHTRCAGAMATAVVCRALPLQIDATVLLARHTGENKHKLYPKTRKPRSALGK</sequence>
<accession>A0AAV7SCD8</accession>
<evidence type="ECO:0000256" key="1">
    <source>
        <dbReference type="SAM" id="MobiDB-lite"/>
    </source>
</evidence>
<organism evidence="2 3">
    <name type="scientific">Pleurodeles waltl</name>
    <name type="common">Iberian ribbed newt</name>
    <dbReference type="NCBI Taxonomy" id="8319"/>
    <lineage>
        <taxon>Eukaryota</taxon>
        <taxon>Metazoa</taxon>
        <taxon>Chordata</taxon>
        <taxon>Craniata</taxon>
        <taxon>Vertebrata</taxon>
        <taxon>Euteleostomi</taxon>
        <taxon>Amphibia</taxon>
        <taxon>Batrachia</taxon>
        <taxon>Caudata</taxon>
        <taxon>Salamandroidea</taxon>
        <taxon>Salamandridae</taxon>
        <taxon>Pleurodelinae</taxon>
        <taxon>Pleurodeles</taxon>
    </lineage>
</organism>
<proteinExistence type="predicted"/>
<feature type="compositionally biased region" description="Basic residues" evidence="1">
    <location>
        <begin position="62"/>
        <end position="76"/>
    </location>
</feature>
<keyword evidence="3" id="KW-1185">Reference proteome</keyword>
<dbReference type="AlphaFoldDB" id="A0AAV7SCD8"/>
<name>A0AAV7SCD8_PLEWA</name>
<evidence type="ECO:0000313" key="3">
    <source>
        <dbReference type="Proteomes" id="UP001066276"/>
    </source>
</evidence>
<feature type="region of interest" description="Disordered" evidence="1">
    <location>
        <begin position="57"/>
        <end position="76"/>
    </location>
</feature>
<gene>
    <name evidence="2" type="ORF">NDU88_002934</name>
</gene>
<dbReference type="Proteomes" id="UP001066276">
    <property type="component" value="Chromosome 4_2"/>
</dbReference>
<reference evidence="2" key="1">
    <citation type="journal article" date="2022" name="bioRxiv">
        <title>Sequencing and chromosome-scale assembly of the giantPleurodeles waltlgenome.</title>
        <authorList>
            <person name="Brown T."/>
            <person name="Elewa A."/>
            <person name="Iarovenko S."/>
            <person name="Subramanian E."/>
            <person name="Araus A.J."/>
            <person name="Petzold A."/>
            <person name="Susuki M."/>
            <person name="Suzuki K.-i.T."/>
            <person name="Hayashi T."/>
            <person name="Toyoda A."/>
            <person name="Oliveira C."/>
            <person name="Osipova E."/>
            <person name="Leigh N.D."/>
            <person name="Simon A."/>
            <person name="Yun M.H."/>
        </authorList>
    </citation>
    <scope>NUCLEOTIDE SEQUENCE</scope>
    <source>
        <strain evidence="2">20211129_DDA</strain>
        <tissue evidence="2">Liver</tissue>
    </source>
</reference>
<dbReference type="EMBL" id="JANPWB010000008">
    <property type="protein sequence ID" value="KAJ1162466.1"/>
    <property type="molecule type" value="Genomic_DNA"/>
</dbReference>
<comment type="caution">
    <text evidence="2">The sequence shown here is derived from an EMBL/GenBank/DDBJ whole genome shotgun (WGS) entry which is preliminary data.</text>
</comment>
<protein>
    <submittedName>
        <fullName evidence="2">Uncharacterized protein</fullName>
    </submittedName>
</protein>
<evidence type="ECO:0000313" key="2">
    <source>
        <dbReference type="EMBL" id="KAJ1162466.1"/>
    </source>
</evidence>